<dbReference type="RefSeq" id="WP_068762956.1">
    <property type="nucleotide sequence ID" value="NZ_LXIE01000049.1"/>
</dbReference>
<gene>
    <name evidence="3" type="ORF">A7A78_06850</name>
</gene>
<dbReference type="Gene3D" id="3.40.50.620">
    <property type="entry name" value="HUPs"/>
    <property type="match status" value="2"/>
</dbReference>
<name>A0A1A9LA78_9FLAO</name>
<feature type="domain" description="UspA" evidence="2">
    <location>
        <begin position="1"/>
        <end position="140"/>
    </location>
</feature>
<dbReference type="SUPFAM" id="SSF52402">
    <property type="entry name" value="Adenine nucleotide alpha hydrolases-like"/>
    <property type="match status" value="2"/>
</dbReference>
<protein>
    <submittedName>
        <fullName evidence="3">Universal stress protein UspA</fullName>
    </submittedName>
</protein>
<evidence type="ECO:0000259" key="2">
    <source>
        <dbReference type="Pfam" id="PF00582"/>
    </source>
</evidence>
<reference evidence="3 4" key="1">
    <citation type="submission" date="2016-05" db="EMBL/GenBank/DDBJ databases">
        <title>Genome sequencing of Vitellibacter soesokkakensis RSSK-12.</title>
        <authorList>
            <person name="Thevarajoo S."/>
            <person name="Selvaratnam C."/>
            <person name="Goh K.M."/>
            <person name="Chan K.-G."/>
            <person name="Chong C.S."/>
        </authorList>
    </citation>
    <scope>NUCLEOTIDE SEQUENCE [LARGE SCALE GENOMIC DNA]</scope>
    <source>
        <strain evidence="3 4">RSSK-12</strain>
    </source>
</reference>
<dbReference type="CDD" id="cd00293">
    <property type="entry name" value="USP-like"/>
    <property type="match status" value="1"/>
</dbReference>
<evidence type="ECO:0000256" key="1">
    <source>
        <dbReference type="ARBA" id="ARBA00008791"/>
    </source>
</evidence>
<keyword evidence="4" id="KW-1185">Reference proteome</keyword>
<comment type="similarity">
    <text evidence="1">Belongs to the universal stress protein A family.</text>
</comment>
<organism evidence="3 4">
    <name type="scientific">Aequorivita soesokkakensis</name>
    <dbReference type="NCBI Taxonomy" id="1385699"/>
    <lineage>
        <taxon>Bacteria</taxon>
        <taxon>Pseudomonadati</taxon>
        <taxon>Bacteroidota</taxon>
        <taxon>Flavobacteriia</taxon>
        <taxon>Flavobacteriales</taxon>
        <taxon>Flavobacteriaceae</taxon>
        <taxon>Aequorivita</taxon>
    </lineage>
</organism>
<proteinExistence type="inferred from homology"/>
<accession>A0A1A9LA78</accession>
<evidence type="ECO:0000313" key="4">
    <source>
        <dbReference type="Proteomes" id="UP000077552"/>
    </source>
</evidence>
<dbReference type="STRING" id="1385699.A7A78_06850"/>
<comment type="caution">
    <text evidence="3">The sequence shown here is derived from an EMBL/GenBank/DDBJ whole genome shotgun (WGS) entry which is preliminary data.</text>
</comment>
<dbReference type="PANTHER" id="PTHR46268:SF6">
    <property type="entry name" value="UNIVERSAL STRESS PROTEIN UP12"/>
    <property type="match status" value="1"/>
</dbReference>
<dbReference type="OrthoDB" id="9788959at2"/>
<dbReference type="Proteomes" id="UP000077552">
    <property type="component" value="Unassembled WGS sequence"/>
</dbReference>
<dbReference type="AlphaFoldDB" id="A0A1A9LA78"/>
<dbReference type="PANTHER" id="PTHR46268">
    <property type="entry name" value="STRESS RESPONSE PROTEIN NHAX"/>
    <property type="match status" value="1"/>
</dbReference>
<dbReference type="Pfam" id="PF00582">
    <property type="entry name" value="Usp"/>
    <property type="match status" value="2"/>
</dbReference>
<evidence type="ECO:0000313" key="3">
    <source>
        <dbReference type="EMBL" id="OAD90259.1"/>
    </source>
</evidence>
<dbReference type="InterPro" id="IPR006015">
    <property type="entry name" value="Universal_stress_UspA"/>
</dbReference>
<dbReference type="EMBL" id="LXIE01000049">
    <property type="protein sequence ID" value="OAD90259.1"/>
    <property type="molecule type" value="Genomic_DNA"/>
</dbReference>
<feature type="domain" description="UspA" evidence="2">
    <location>
        <begin position="238"/>
        <end position="276"/>
    </location>
</feature>
<dbReference type="PRINTS" id="PR01438">
    <property type="entry name" value="UNVRSLSTRESS"/>
</dbReference>
<dbReference type="InterPro" id="IPR006016">
    <property type="entry name" value="UspA"/>
</dbReference>
<sequence>MKKILVPVDFSNHSEYALEVAANIAKKQNAEIVALHMMGLSDAVVTRDESKEVFEAMYYMKLAEKRFAEFLDKDYLEGIKVTDAVHNYKIFSELNDVAREFEADLIVMGSHGSSGLKEVFVGSNTEKVVRTSDIPVLVIKHRHENFNPEIGVFACDFLENSIGPYKRAQKLFDTLGINMQMLYVNLAGDFRSTREIEKRILSFLKDAGEPNPLETLNKVIQYNEYSVEAGIFGYSQVSNADIIALPTQGRQGLAHFFSGSIGEDVVNHSDLPVMTFKV</sequence>
<dbReference type="InterPro" id="IPR014729">
    <property type="entry name" value="Rossmann-like_a/b/a_fold"/>
</dbReference>